<comment type="caution">
    <text evidence="2">The sequence shown here is derived from an EMBL/GenBank/DDBJ whole genome shotgun (WGS) entry which is preliminary data.</text>
</comment>
<reference evidence="2 3" key="1">
    <citation type="submission" date="2014-07" db="EMBL/GenBank/DDBJ databases">
        <authorList>
            <person name="McCorrison J."/>
            <person name="Sanka R."/>
            <person name="Torralba M."/>
            <person name="Gillis M."/>
            <person name="Haft D.H."/>
            <person name="Methe B."/>
            <person name="Sutton G."/>
            <person name="Nelson K.E."/>
        </authorList>
    </citation>
    <scope>NUCLEOTIDE SEQUENCE [LARGE SCALE GENOMIC DNA]</scope>
    <source>
        <strain evidence="2 3">DNF00853</strain>
    </source>
</reference>
<dbReference type="Proteomes" id="UP000029556">
    <property type="component" value="Unassembled WGS sequence"/>
</dbReference>
<dbReference type="InterPro" id="IPR043744">
    <property type="entry name" value="DUF5689"/>
</dbReference>
<name>A0A096ARB7_9BACT</name>
<dbReference type="PROSITE" id="PS51257">
    <property type="entry name" value="PROKAR_LIPOPROTEIN"/>
    <property type="match status" value="1"/>
</dbReference>
<proteinExistence type="predicted"/>
<evidence type="ECO:0000313" key="2">
    <source>
        <dbReference type="EMBL" id="KGF33167.1"/>
    </source>
</evidence>
<evidence type="ECO:0000313" key="3">
    <source>
        <dbReference type="Proteomes" id="UP000029556"/>
    </source>
</evidence>
<evidence type="ECO:0000259" key="1">
    <source>
        <dbReference type="Pfam" id="PF18942"/>
    </source>
</evidence>
<dbReference type="AlphaFoldDB" id="A0A096ARB7"/>
<gene>
    <name evidence="2" type="ORF">HMPREF2137_12165</name>
</gene>
<dbReference type="RefSeq" id="WP_036874837.1">
    <property type="nucleotide sequence ID" value="NZ_JRNN01000095.1"/>
</dbReference>
<protein>
    <recommendedName>
        <fullName evidence="1">DUF5689 domain-containing protein</fullName>
    </recommendedName>
</protein>
<organism evidence="2 3">
    <name type="scientific">Hoylesella buccalis DNF00853</name>
    <dbReference type="NCBI Taxonomy" id="1401074"/>
    <lineage>
        <taxon>Bacteria</taxon>
        <taxon>Pseudomonadati</taxon>
        <taxon>Bacteroidota</taxon>
        <taxon>Bacteroidia</taxon>
        <taxon>Bacteroidales</taxon>
        <taxon>Prevotellaceae</taxon>
        <taxon>Hoylesella</taxon>
    </lineage>
</organism>
<feature type="domain" description="DUF5689" evidence="1">
    <location>
        <begin position="42"/>
        <end position="281"/>
    </location>
</feature>
<dbReference type="EMBL" id="JRNN01000095">
    <property type="protein sequence ID" value="KGF33167.1"/>
    <property type="molecule type" value="Genomic_DNA"/>
</dbReference>
<accession>A0A096ARB7</accession>
<dbReference type="Pfam" id="PF18942">
    <property type="entry name" value="DUF5689"/>
    <property type="match status" value="1"/>
</dbReference>
<sequence length="285" mass="31341">MKELKHIIMVLACTLLASCMGDDYDAPNLNEPPYGNKELTETNVLTIKQLKAKYNSTIASNGMEEITEDMQIKGWVTGNDIEGNLYNQFALQDETGAIIISVAQGALYGYLPVGQEVLISLKGLKIGGNGNQGQIGGAYINKKTGELQVGRLNRYVWERHYKLVGSVQPGKIKTMIFDTNKMSDGQYMVDNCGKLMTLKNVRLEEADGKKVFAPNDGSITLTANAVDRTLTGISSSKMVIHTSTFADFANQPMPTGTVDITGIFTRYRDTWQILLRSANDIKPTK</sequence>
<dbReference type="OrthoDB" id="1492759at2"/>